<keyword evidence="3" id="KW-1185">Reference proteome</keyword>
<evidence type="ECO:0000256" key="1">
    <source>
        <dbReference type="SAM" id="MobiDB-lite"/>
    </source>
</evidence>
<gene>
    <name evidence="2" type="ORF">BOTBODRAFT_179100</name>
</gene>
<feature type="region of interest" description="Disordered" evidence="1">
    <location>
        <begin position="103"/>
        <end position="137"/>
    </location>
</feature>
<dbReference type="OrthoDB" id="3260975at2759"/>
<accession>A0A067MC06</accession>
<dbReference type="HOGENOM" id="CLU_949920_0_0_1"/>
<evidence type="ECO:0000313" key="2">
    <source>
        <dbReference type="EMBL" id="KDQ09397.1"/>
    </source>
</evidence>
<feature type="compositionally biased region" description="Polar residues" evidence="1">
    <location>
        <begin position="103"/>
        <end position="113"/>
    </location>
</feature>
<proteinExistence type="predicted"/>
<dbReference type="Proteomes" id="UP000027195">
    <property type="component" value="Unassembled WGS sequence"/>
</dbReference>
<reference evidence="3" key="1">
    <citation type="journal article" date="2014" name="Proc. Natl. Acad. Sci. U.S.A.">
        <title>Extensive sampling of basidiomycete genomes demonstrates inadequacy of the white-rot/brown-rot paradigm for wood decay fungi.</title>
        <authorList>
            <person name="Riley R."/>
            <person name="Salamov A.A."/>
            <person name="Brown D.W."/>
            <person name="Nagy L.G."/>
            <person name="Floudas D."/>
            <person name="Held B.W."/>
            <person name="Levasseur A."/>
            <person name="Lombard V."/>
            <person name="Morin E."/>
            <person name="Otillar R."/>
            <person name="Lindquist E.A."/>
            <person name="Sun H."/>
            <person name="LaButti K.M."/>
            <person name="Schmutz J."/>
            <person name="Jabbour D."/>
            <person name="Luo H."/>
            <person name="Baker S.E."/>
            <person name="Pisabarro A.G."/>
            <person name="Walton J.D."/>
            <person name="Blanchette R.A."/>
            <person name="Henrissat B."/>
            <person name="Martin F."/>
            <person name="Cullen D."/>
            <person name="Hibbett D.S."/>
            <person name="Grigoriev I.V."/>
        </authorList>
    </citation>
    <scope>NUCLEOTIDE SEQUENCE [LARGE SCALE GENOMIC DNA]</scope>
    <source>
        <strain evidence="3">FD-172 SS1</strain>
    </source>
</reference>
<evidence type="ECO:0000313" key="3">
    <source>
        <dbReference type="Proteomes" id="UP000027195"/>
    </source>
</evidence>
<sequence>MAAHVKWAKQLRQLGEVAGDGGVLIREVRAKMPEVLRQSLTGSYTTWVMFCAAVRAISVETLQDKKWQINRLAAIEDQLKMRQESEDAIAALTSRMTSISIERPVAQQQTTTPRVPYTPRGPFQTPSSSPTTPQQRATPWVFRAQAVTVADRAPQMTVETSPPPLTEAGWATYKRNITDYNKKWGPNAKPTVANPYPLSPGTVERGSGECYACGKRLFPWHGAAQCPGLYVPQTERDWRVDPVNQRRSTRFTPATPGTPSPIPVGVVVVEQTGEGLTVEEWMGAWGKGDESHA</sequence>
<feature type="compositionally biased region" description="Low complexity" evidence="1">
    <location>
        <begin position="124"/>
        <end position="135"/>
    </location>
</feature>
<organism evidence="2 3">
    <name type="scientific">Botryobasidium botryosum (strain FD-172 SS1)</name>
    <dbReference type="NCBI Taxonomy" id="930990"/>
    <lineage>
        <taxon>Eukaryota</taxon>
        <taxon>Fungi</taxon>
        <taxon>Dikarya</taxon>
        <taxon>Basidiomycota</taxon>
        <taxon>Agaricomycotina</taxon>
        <taxon>Agaricomycetes</taxon>
        <taxon>Cantharellales</taxon>
        <taxon>Botryobasidiaceae</taxon>
        <taxon>Botryobasidium</taxon>
    </lineage>
</organism>
<dbReference type="EMBL" id="KL198079">
    <property type="protein sequence ID" value="KDQ09397.1"/>
    <property type="molecule type" value="Genomic_DNA"/>
</dbReference>
<dbReference type="AlphaFoldDB" id="A0A067MC06"/>
<protein>
    <submittedName>
        <fullName evidence="2">Uncharacterized protein</fullName>
    </submittedName>
</protein>
<name>A0A067MC06_BOTB1</name>
<dbReference type="InParanoid" id="A0A067MC06"/>